<sequence length="495" mass="55074">MSACSILRLPDEVLEEVIHGAAAWSDDAENYGFYELYAGRAALARVCRRFHVLAQPILYSCLALGPVHPRVEGERGDAAAIQLGNSIARLLRTVQENPRLARLCVELVIDVEACFEHLNVLCTLIASLSRTRSLRIRHGFKEVEFTATWACLSAALANMRDLEHLAFTAGRRPMNMQHVVAMLRTTLTVERYPGIKELELVGVNRSVLPVRIELWGQKPSQRAPFTKLTLSDYHEESQTIRQLLSAPARLEHFTYRGIRRFGYHPLDLRTLWSYLVPHAPTLETLRVGSLSHQVPGVAVLTGSSMNMLAGIDFAPFERLRSLSLSYWATGVDDGGAAAGASSLLAPRLERFEWVFDSDDGRALYLDHFSRREADFLRRLARTAAERAVPLRRIAVVYSPAAVFPLKVNLLSDMRLDAPPSTADELAYPWDRLDGVAAEVRGLGVELTYNRPSVTRDQFEEAARAYREAVAPRGQAQAGGVGGRRIEDMSGFDARG</sequence>
<proteinExistence type="predicted"/>
<name>A0A3S4EV90_9PEZI</name>
<evidence type="ECO:0000313" key="1">
    <source>
        <dbReference type="EMBL" id="SPQ19885.1"/>
    </source>
</evidence>
<organism evidence="1 2">
    <name type="scientific">Thermothielavioides terrestris</name>
    <dbReference type="NCBI Taxonomy" id="2587410"/>
    <lineage>
        <taxon>Eukaryota</taxon>
        <taxon>Fungi</taxon>
        <taxon>Dikarya</taxon>
        <taxon>Ascomycota</taxon>
        <taxon>Pezizomycotina</taxon>
        <taxon>Sordariomycetes</taxon>
        <taxon>Sordariomycetidae</taxon>
        <taxon>Sordariales</taxon>
        <taxon>Chaetomiaceae</taxon>
        <taxon>Thermothielavioides</taxon>
    </lineage>
</organism>
<accession>A0A3S4EV90</accession>
<gene>
    <name evidence="1" type="ORF">TT172_LOCUS2304</name>
</gene>
<dbReference type="AlphaFoldDB" id="A0A3S4EV90"/>
<dbReference type="EMBL" id="OUUZ01000001">
    <property type="protein sequence ID" value="SPQ19885.1"/>
    <property type="molecule type" value="Genomic_DNA"/>
</dbReference>
<protein>
    <submittedName>
        <fullName evidence="1">2b05553b-9131-4f0b-b78c-9865a453fee6</fullName>
    </submittedName>
</protein>
<dbReference type="Proteomes" id="UP000289323">
    <property type="component" value="Unassembled WGS sequence"/>
</dbReference>
<reference evidence="1 2" key="1">
    <citation type="submission" date="2018-04" db="EMBL/GenBank/DDBJ databases">
        <authorList>
            <person name="Huttner S."/>
            <person name="Dainat J."/>
        </authorList>
    </citation>
    <scope>NUCLEOTIDE SEQUENCE [LARGE SCALE GENOMIC DNA]</scope>
</reference>
<evidence type="ECO:0000313" key="2">
    <source>
        <dbReference type="Proteomes" id="UP000289323"/>
    </source>
</evidence>